<dbReference type="KEGG" id="nnv:QNH39_16165"/>
<dbReference type="Pfam" id="PF04264">
    <property type="entry name" value="YceI"/>
    <property type="match status" value="1"/>
</dbReference>
<feature type="domain" description="Lipid/polyisoprenoid-binding YceI-like" evidence="2">
    <location>
        <begin position="5"/>
        <end position="174"/>
    </location>
</feature>
<evidence type="ECO:0000313" key="3">
    <source>
        <dbReference type="EMBL" id="WHY84197.1"/>
    </source>
</evidence>
<dbReference type="RefSeq" id="WP_066088586.1">
    <property type="nucleotide sequence ID" value="NZ_CP126114.1"/>
</dbReference>
<dbReference type="AlphaFoldDB" id="A0AA95MJB3"/>
<evidence type="ECO:0000313" key="4">
    <source>
        <dbReference type="Proteomes" id="UP001178288"/>
    </source>
</evidence>
<dbReference type="PANTHER" id="PTHR34406">
    <property type="entry name" value="PROTEIN YCEI"/>
    <property type="match status" value="1"/>
</dbReference>
<dbReference type="Gene3D" id="2.40.128.110">
    <property type="entry name" value="Lipid/polyisoprenoid-binding, YceI-like"/>
    <property type="match status" value="1"/>
</dbReference>
<gene>
    <name evidence="3" type="ORF">QNH39_16165</name>
</gene>
<sequence length="177" mass="19301">MTKTKWALDASHSSVDFSVRHMMIANVKGTFNSFNATIEADPTDLTTANIEFSVDTASVDTRSKDRDGHLVSADFFDVENHPTMTFKATNIEKTDDDEYNVTGDLTLRGTTKPETFAVTFEGQGKDPWGNEKVGFSAVGTINRSDYGLVWNAALETGGVLVAEKVKISLQLQAAKAE</sequence>
<dbReference type="SUPFAM" id="SSF101874">
    <property type="entry name" value="YceI-like"/>
    <property type="match status" value="1"/>
</dbReference>
<dbReference type="SMART" id="SM00867">
    <property type="entry name" value="YceI"/>
    <property type="match status" value="1"/>
</dbReference>
<evidence type="ECO:0000256" key="1">
    <source>
        <dbReference type="ARBA" id="ARBA00008812"/>
    </source>
</evidence>
<dbReference type="InterPro" id="IPR036761">
    <property type="entry name" value="TTHA0802/YceI-like_sf"/>
</dbReference>
<dbReference type="Proteomes" id="UP001178288">
    <property type="component" value="Chromosome"/>
</dbReference>
<name>A0AA95MJB3_9BACI</name>
<dbReference type="InterPro" id="IPR007372">
    <property type="entry name" value="Lipid/polyisoprenoid-bd_YceI"/>
</dbReference>
<proteinExistence type="inferred from homology"/>
<organism evidence="3 4">
    <name type="scientific">Neobacillus novalis</name>
    <dbReference type="NCBI Taxonomy" id="220687"/>
    <lineage>
        <taxon>Bacteria</taxon>
        <taxon>Bacillati</taxon>
        <taxon>Bacillota</taxon>
        <taxon>Bacilli</taxon>
        <taxon>Bacillales</taxon>
        <taxon>Bacillaceae</taxon>
        <taxon>Neobacillus</taxon>
    </lineage>
</organism>
<reference evidence="3" key="1">
    <citation type="submission" date="2023-05" db="EMBL/GenBank/DDBJ databases">
        <title>Comparative genomics of Bacillaceae isolates and their secondary metabolite potential.</title>
        <authorList>
            <person name="Song L."/>
            <person name="Nielsen L.J."/>
            <person name="Mohite O."/>
            <person name="Xu X."/>
            <person name="Weber T."/>
            <person name="Kovacs A.T."/>
        </authorList>
    </citation>
    <scope>NUCLEOTIDE SEQUENCE</scope>
    <source>
        <strain evidence="3">XLM17</strain>
    </source>
</reference>
<accession>A0AA95MJB3</accession>
<keyword evidence="4" id="KW-1185">Reference proteome</keyword>
<evidence type="ECO:0000259" key="2">
    <source>
        <dbReference type="SMART" id="SM00867"/>
    </source>
</evidence>
<protein>
    <submittedName>
        <fullName evidence="3">YceI family protein</fullName>
    </submittedName>
</protein>
<dbReference type="EMBL" id="CP126114">
    <property type="protein sequence ID" value="WHY84197.1"/>
    <property type="molecule type" value="Genomic_DNA"/>
</dbReference>
<dbReference type="PANTHER" id="PTHR34406:SF1">
    <property type="entry name" value="PROTEIN YCEI"/>
    <property type="match status" value="1"/>
</dbReference>
<comment type="similarity">
    <text evidence="1">Belongs to the UPF0312 family.</text>
</comment>